<reference evidence="2" key="1">
    <citation type="submission" date="2023-10" db="EMBL/GenBank/DDBJ databases">
        <title>Chromosome-level genome of the transformable northern wattle, Acacia crassicarpa.</title>
        <authorList>
            <person name="Massaro I."/>
            <person name="Sinha N.R."/>
            <person name="Poethig S."/>
            <person name="Leichty A.R."/>
        </authorList>
    </citation>
    <scope>NUCLEOTIDE SEQUENCE</scope>
    <source>
        <strain evidence="2">Acra3RX</strain>
        <tissue evidence="2">Leaf</tissue>
    </source>
</reference>
<sequence>MKLRKLPIISRRKLNNLTKRIWQIDRSMGVERDQELTGLEQQQPRALIPSPNLESDRMS</sequence>
<dbReference type="Proteomes" id="UP001293593">
    <property type="component" value="Unassembled WGS sequence"/>
</dbReference>
<gene>
    <name evidence="2" type="ORF">QN277_011114</name>
</gene>
<protein>
    <submittedName>
        <fullName evidence="2">Uncharacterized protein</fullName>
    </submittedName>
</protein>
<evidence type="ECO:0000313" key="2">
    <source>
        <dbReference type="EMBL" id="KAK4279316.1"/>
    </source>
</evidence>
<feature type="region of interest" description="Disordered" evidence="1">
    <location>
        <begin position="35"/>
        <end position="59"/>
    </location>
</feature>
<dbReference type="AlphaFoldDB" id="A0AAE1MY12"/>
<organism evidence="2 3">
    <name type="scientific">Acacia crassicarpa</name>
    <name type="common">northern wattle</name>
    <dbReference type="NCBI Taxonomy" id="499986"/>
    <lineage>
        <taxon>Eukaryota</taxon>
        <taxon>Viridiplantae</taxon>
        <taxon>Streptophyta</taxon>
        <taxon>Embryophyta</taxon>
        <taxon>Tracheophyta</taxon>
        <taxon>Spermatophyta</taxon>
        <taxon>Magnoliopsida</taxon>
        <taxon>eudicotyledons</taxon>
        <taxon>Gunneridae</taxon>
        <taxon>Pentapetalae</taxon>
        <taxon>rosids</taxon>
        <taxon>fabids</taxon>
        <taxon>Fabales</taxon>
        <taxon>Fabaceae</taxon>
        <taxon>Caesalpinioideae</taxon>
        <taxon>mimosoid clade</taxon>
        <taxon>Acacieae</taxon>
        <taxon>Acacia</taxon>
    </lineage>
</organism>
<evidence type="ECO:0000313" key="3">
    <source>
        <dbReference type="Proteomes" id="UP001293593"/>
    </source>
</evidence>
<dbReference type="EMBL" id="JAWXYG010000002">
    <property type="protein sequence ID" value="KAK4279316.1"/>
    <property type="molecule type" value="Genomic_DNA"/>
</dbReference>
<accession>A0AAE1MY12</accession>
<name>A0AAE1MY12_9FABA</name>
<evidence type="ECO:0000256" key="1">
    <source>
        <dbReference type="SAM" id="MobiDB-lite"/>
    </source>
</evidence>
<comment type="caution">
    <text evidence="2">The sequence shown here is derived from an EMBL/GenBank/DDBJ whole genome shotgun (WGS) entry which is preliminary data.</text>
</comment>
<keyword evidence="3" id="KW-1185">Reference proteome</keyword>
<proteinExistence type="predicted"/>